<evidence type="ECO:0000313" key="2">
    <source>
        <dbReference type="EMBL" id="CAB4290033.1"/>
    </source>
</evidence>
<organism evidence="2 4">
    <name type="scientific">Prunus armeniaca</name>
    <name type="common">Apricot</name>
    <name type="synonym">Armeniaca vulgaris</name>
    <dbReference type="NCBI Taxonomy" id="36596"/>
    <lineage>
        <taxon>Eukaryota</taxon>
        <taxon>Viridiplantae</taxon>
        <taxon>Streptophyta</taxon>
        <taxon>Embryophyta</taxon>
        <taxon>Tracheophyta</taxon>
        <taxon>Spermatophyta</taxon>
        <taxon>Magnoliopsida</taxon>
        <taxon>eudicotyledons</taxon>
        <taxon>Gunneridae</taxon>
        <taxon>Pentapetalae</taxon>
        <taxon>rosids</taxon>
        <taxon>fabids</taxon>
        <taxon>Rosales</taxon>
        <taxon>Rosaceae</taxon>
        <taxon>Amygdaloideae</taxon>
        <taxon>Amygdaleae</taxon>
        <taxon>Prunus</taxon>
    </lineage>
</organism>
<dbReference type="Proteomes" id="UP000507245">
    <property type="component" value="Unassembled WGS sequence"/>
</dbReference>
<evidence type="ECO:0000256" key="1">
    <source>
        <dbReference type="SAM" id="MobiDB-lite"/>
    </source>
</evidence>
<sequence>MTTKIVEQTSEVEEHDHIQSEAEEELEAAVEPPSSPLGQRKPHRSREICGQNLSSEAENS</sequence>
<evidence type="ECO:0000313" key="4">
    <source>
        <dbReference type="Proteomes" id="UP000507222"/>
    </source>
</evidence>
<feature type="region of interest" description="Disordered" evidence="1">
    <location>
        <begin position="1"/>
        <end position="60"/>
    </location>
</feature>
<keyword evidence="5" id="KW-1185">Reference proteome</keyword>
<dbReference type="EMBL" id="CAEKKB010000008">
    <property type="protein sequence ID" value="CAB4320380.1"/>
    <property type="molecule type" value="Genomic_DNA"/>
</dbReference>
<protein>
    <submittedName>
        <fullName evidence="2">Uncharacterized protein</fullName>
    </submittedName>
</protein>
<evidence type="ECO:0000313" key="3">
    <source>
        <dbReference type="EMBL" id="CAB4320380.1"/>
    </source>
</evidence>
<name>A0A6J5VP11_PRUAR</name>
<accession>A0A6J5VP11</accession>
<dbReference type="Proteomes" id="UP000507222">
    <property type="component" value="Unassembled WGS sequence"/>
</dbReference>
<feature type="compositionally biased region" description="Polar residues" evidence="1">
    <location>
        <begin position="51"/>
        <end position="60"/>
    </location>
</feature>
<evidence type="ECO:0000313" key="5">
    <source>
        <dbReference type="Proteomes" id="UP000507245"/>
    </source>
</evidence>
<gene>
    <name evidence="2" type="ORF">CURHAP_LOCUS49863</name>
    <name evidence="3" type="ORF">ORAREDHAP_LOCUS49178</name>
</gene>
<dbReference type="AlphaFoldDB" id="A0A6J5VP11"/>
<reference evidence="2 4" key="2">
    <citation type="submission" date="2020-05" db="EMBL/GenBank/DDBJ databases">
        <authorList>
            <person name="Campoy J."/>
            <person name="Schneeberger K."/>
            <person name="Spophaly S."/>
        </authorList>
    </citation>
    <scope>NUCLEOTIDE SEQUENCE [LARGE SCALE GENOMIC DNA]</scope>
    <source>
        <strain evidence="2">PruArmRojPasFocal</strain>
    </source>
</reference>
<proteinExistence type="predicted"/>
<dbReference type="EMBL" id="CAEKDK010000008">
    <property type="protein sequence ID" value="CAB4290033.1"/>
    <property type="molecule type" value="Genomic_DNA"/>
</dbReference>
<reference evidence="5" key="1">
    <citation type="journal article" date="2020" name="Genome Biol.">
        <title>Gamete binning: chromosome-level and haplotype-resolved genome assembly enabled by high-throughput single-cell sequencing of gamete genomes.</title>
        <authorList>
            <person name="Campoy J.A."/>
            <person name="Sun H."/>
            <person name="Goel M."/>
            <person name="Jiao W.-B."/>
            <person name="Folz-Donahue K."/>
            <person name="Wang N."/>
            <person name="Rubio M."/>
            <person name="Liu C."/>
            <person name="Kukat C."/>
            <person name="Ruiz D."/>
            <person name="Huettel B."/>
            <person name="Schneeberger K."/>
        </authorList>
    </citation>
    <scope>NUCLEOTIDE SEQUENCE [LARGE SCALE GENOMIC DNA]</scope>
    <source>
        <strain evidence="5">cv. Rojo Pasion</strain>
    </source>
</reference>